<organism evidence="17 18">
    <name type="scientific">Methylosinus trichosporium (strain ATCC 35070 / NCIMB 11131 / UNIQEM 75 / OB3b)</name>
    <dbReference type="NCBI Taxonomy" id="595536"/>
    <lineage>
        <taxon>Bacteria</taxon>
        <taxon>Pseudomonadati</taxon>
        <taxon>Pseudomonadota</taxon>
        <taxon>Alphaproteobacteria</taxon>
        <taxon>Hyphomicrobiales</taxon>
        <taxon>Methylocystaceae</taxon>
        <taxon>Methylosinus</taxon>
    </lineage>
</organism>
<dbReference type="RefSeq" id="WP_003615702.1">
    <property type="nucleotide sequence ID" value="NZ_ADVE02000001.1"/>
</dbReference>
<dbReference type="KEGG" id="mtw:CQW49_01835"/>
<evidence type="ECO:0000256" key="9">
    <source>
        <dbReference type="ARBA" id="ARBA00022842"/>
    </source>
</evidence>
<evidence type="ECO:0000259" key="16">
    <source>
        <dbReference type="Pfam" id="PF13193"/>
    </source>
</evidence>
<evidence type="ECO:0000256" key="10">
    <source>
        <dbReference type="ARBA" id="ARBA00023098"/>
    </source>
</evidence>
<evidence type="ECO:0000256" key="7">
    <source>
        <dbReference type="ARBA" id="ARBA00022832"/>
    </source>
</evidence>
<feature type="domain" description="AMP-binding enzyme C-terminal" evidence="16">
    <location>
        <begin position="484"/>
        <end position="558"/>
    </location>
</feature>
<sequence length="573" mass="62169">MTDASLALDPYAARPWLASYPPSVAPDIDPAEPRTLVEVFRRSVAAHSDKIALESFGATLTFAQFDGAARAIAAFLQSQGLKKGDRVAIMSPNVMAYPPIIFGVLLAGGAVVNVNPLYTPSELSFQINDSGARIVFVLENFAHTVEAAWPDMSIDLAVVVTPGDLLGLKGKLVDFVSRYVKCAVRPYQLPTSMRFRDIMKQGSARSARDVEIAPDDLAFLQYTGGTTGVAKGAMLLHRNVAANVAQATAWLHPFLLEASGRERPQKMVAALPLYHIFGLTACLLVLVRIGGSCLLIANPRDIAGFVKTLRKSRFSMISGVNTLYAALADHPQFAQVDFSRLVFCIAGGMATQDVVARKWRAITGRPIIEGYGLSETSPVVACNRPDLEEFSGSIGYPHPSTAVSIRAPSGEPVPIGERGELCVKGPQVMPGYWNRPAETEAAFTPDGFFRTGDVAIMLPDGQVKLVDRLKEMILVSGFNVYPNEVENVLVQHPKVKEAAVIGVPDPHSGEAPLAFIVPRDASVTGQELHDFCRKTLTHYKAPKHFEFRDSLPKSNVGKVLRRVLRDEVQARAE</sequence>
<keyword evidence="5 17" id="KW-0436">Ligase</keyword>
<dbReference type="Gene3D" id="3.40.50.12780">
    <property type="entry name" value="N-terminal domain of ligase-like"/>
    <property type="match status" value="1"/>
</dbReference>
<evidence type="ECO:0000256" key="8">
    <source>
        <dbReference type="ARBA" id="ARBA00022840"/>
    </source>
</evidence>
<keyword evidence="7" id="KW-0276">Fatty acid metabolism</keyword>
<dbReference type="STRING" id="595536.GCA_000178815_00577"/>
<comment type="subcellular location">
    <subcellularLocation>
        <location evidence="2">Membrane</location>
        <topology evidence="2">Peripheral membrane protein</topology>
    </subcellularLocation>
</comment>
<keyword evidence="11" id="KW-0472">Membrane</keyword>
<comment type="cofactor">
    <cofactor evidence="1">
        <name>Mg(2+)</name>
        <dbReference type="ChEBI" id="CHEBI:18420"/>
    </cofactor>
</comment>
<dbReference type="AlphaFoldDB" id="A0A2D2CVL1"/>
<keyword evidence="9" id="KW-0460">Magnesium</keyword>
<keyword evidence="6" id="KW-0547">Nucleotide-binding</keyword>
<dbReference type="EC" id="6.2.1.3" evidence="12"/>
<keyword evidence="18" id="KW-1185">Reference proteome</keyword>
<gene>
    <name evidence="17" type="ORF">CQW49_01835</name>
</gene>
<dbReference type="SUPFAM" id="SSF56801">
    <property type="entry name" value="Acetyl-CoA synthetase-like"/>
    <property type="match status" value="1"/>
</dbReference>
<dbReference type="InterPro" id="IPR045851">
    <property type="entry name" value="AMP-bd_C_sf"/>
</dbReference>
<name>A0A2D2CVL1_METT3</name>
<comment type="pathway">
    <text evidence="3">Lipid metabolism; fatty acid beta-oxidation.</text>
</comment>
<reference evidence="18" key="1">
    <citation type="submission" date="2017-10" db="EMBL/GenBank/DDBJ databases">
        <title>Completed PacBio SMRT sequence of Methylosinus trichosporium OB3b reveals presence of a third large plasmid.</title>
        <authorList>
            <person name="Charles T.C."/>
            <person name="Lynch M.D.J."/>
            <person name="Heil J.R."/>
            <person name="Cheng J."/>
        </authorList>
    </citation>
    <scope>NUCLEOTIDE SEQUENCE [LARGE SCALE GENOMIC DNA]</scope>
    <source>
        <strain evidence="18">OB3b</strain>
    </source>
</reference>
<dbReference type="PANTHER" id="PTHR43767">
    <property type="entry name" value="LONG-CHAIN-FATTY-ACID--COA LIGASE"/>
    <property type="match status" value="1"/>
</dbReference>
<proteinExistence type="inferred from homology"/>
<dbReference type="InterPro" id="IPR050237">
    <property type="entry name" value="ATP-dep_AMP-bd_enzyme"/>
</dbReference>
<evidence type="ECO:0000256" key="12">
    <source>
        <dbReference type="ARBA" id="ARBA00026121"/>
    </source>
</evidence>
<dbReference type="GO" id="GO:0004467">
    <property type="term" value="F:long-chain fatty acid-CoA ligase activity"/>
    <property type="evidence" value="ECO:0007669"/>
    <property type="project" value="UniProtKB-EC"/>
</dbReference>
<evidence type="ECO:0000256" key="3">
    <source>
        <dbReference type="ARBA" id="ARBA00005005"/>
    </source>
</evidence>
<dbReference type="InterPro" id="IPR000873">
    <property type="entry name" value="AMP-dep_synth/lig_dom"/>
</dbReference>
<evidence type="ECO:0000256" key="4">
    <source>
        <dbReference type="ARBA" id="ARBA00006432"/>
    </source>
</evidence>
<dbReference type="FunFam" id="3.40.50.12780:FF:000003">
    <property type="entry name" value="Long-chain-fatty-acid--CoA ligase FadD"/>
    <property type="match status" value="1"/>
</dbReference>
<dbReference type="CDD" id="cd05936">
    <property type="entry name" value="FC-FACS_FadD_like"/>
    <property type="match status" value="1"/>
</dbReference>
<evidence type="ECO:0000313" key="17">
    <source>
        <dbReference type="EMBL" id="ATQ66773.1"/>
    </source>
</evidence>
<dbReference type="PROSITE" id="PS00455">
    <property type="entry name" value="AMP_BINDING"/>
    <property type="match status" value="1"/>
</dbReference>
<evidence type="ECO:0000256" key="1">
    <source>
        <dbReference type="ARBA" id="ARBA00001946"/>
    </source>
</evidence>
<protein>
    <recommendedName>
        <fullName evidence="13">Long-chain-fatty-acid--CoA ligase</fullName>
        <ecNumber evidence="12">6.2.1.3</ecNumber>
    </recommendedName>
    <alternativeName>
        <fullName evidence="14">Long-chain acyl-CoA synthetase</fullName>
    </alternativeName>
</protein>
<dbReference type="Proteomes" id="UP000230709">
    <property type="component" value="Chromosome"/>
</dbReference>
<accession>A0A2D2CVL1</accession>
<dbReference type="PANTHER" id="PTHR43767:SF8">
    <property type="entry name" value="LONG-CHAIN-FATTY-ACID--COA LIGASE"/>
    <property type="match status" value="1"/>
</dbReference>
<keyword evidence="8" id="KW-0067">ATP-binding</keyword>
<dbReference type="Pfam" id="PF13193">
    <property type="entry name" value="AMP-binding_C"/>
    <property type="match status" value="1"/>
</dbReference>
<evidence type="ECO:0000256" key="14">
    <source>
        <dbReference type="ARBA" id="ARBA00042773"/>
    </source>
</evidence>
<evidence type="ECO:0000256" key="13">
    <source>
        <dbReference type="ARBA" id="ARBA00039545"/>
    </source>
</evidence>
<evidence type="ECO:0000256" key="6">
    <source>
        <dbReference type="ARBA" id="ARBA00022741"/>
    </source>
</evidence>
<dbReference type="EMBL" id="CP023737">
    <property type="protein sequence ID" value="ATQ66773.1"/>
    <property type="molecule type" value="Genomic_DNA"/>
</dbReference>
<dbReference type="InterPro" id="IPR020845">
    <property type="entry name" value="AMP-binding_CS"/>
</dbReference>
<dbReference type="Pfam" id="PF00501">
    <property type="entry name" value="AMP-binding"/>
    <property type="match status" value="1"/>
</dbReference>
<evidence type="ECO:0000256" key="2">
    <source>
        <dbReference type="ARBA" id="ARBA00004170"/>
    </source>
</evidence>
<feature type="domain" description="AMP-dependent synthetase/ligase" evidence="15">
    <location>
        <begin position="40"/>
        <end position="433"/>
    </location>
</feature>
<dbReference type="Gene3D" id="3.30.300.30">
    <property type="match status" value="1"/>
</dbReference>
<keyword evidence="10" id="KW-0443">Lipid metabolism</keyword>
<dbReference type="GO" id="GO:0016020">
    <property type="term" value="C:membrane"/>
    <property type="evidence" value="ECO:0007669"/>
    <property type="project" value="UniProtKB-SubCell"/>
</dbReference>
<evidence type="ECO:0000256" key="5">
    <source>
        <dbReference type="ARBA" id="ARBA00022598"/>
    </source>
</evidence>
<evidence type="ECO:0000256" key="11">
    <source>
        <dbReference type="ARBA" id="ARBA00023136"/>
    </source>
</evidence>
<evidence type="ECO:0000313" key="18">
    <source>
        <dbReference type="Proteomes" id="UP000230709"/>
    </source>
</evidence>
<comment type="similarity">
    <text evidence="4">Belongs to the ATP-dependent AMP-binding enzyme family.</text>
</comment>
<dbReference type="InterPro" id="IPR025110">
    <property type="entry name" value="AMP-bd_C"/>
</dbReference>
<dbReference type="FunFam" id="3.30.300.30:FF:000006">
    <property type="entry name" value="Long-chain-fatty-acid--CoA ligase FadD"/>
    <property type="match status" value="1"/>
</dbReference>
<evidence type="ECO:0000259" key="15">
    <source>
        <dbReference type="Pfam" id="PF00501"/>
    </source>
</evidence>
<dbReference type="InterPro" id="IPR042099">
    <property type="entry name" value="ANL_N_sf"/>
</dbReference>
<dbReference type="GO" id="GO:0005524">
    <property type="term" value="F:ATP binding"/>
    <property type="evidence" value="ECO:0007669"/>
    <property type="project" value="UniProtKB-KW"/>
</dbReference>